<sequence>MATPHIVTLGTAGGPRWWKSAESPRFGISTAVVVGDRSYLVDVGLGAGRQFSRAGLVMEQLGGVFLTHLHSDHTTDLANLALFGMFGLTSGTAPIPILGPGDRGALPLTSPRAATAPRPIAPHLPTPGTRDMFRLLIEAYATDLNDRVLDALRPSPVDLFDVRDIVIPPHFGYHPNNAPTPEMAPFTVFEDDRVRVEATLVEHPPIAPAFGYRFTTDEGSVAISGDTAKTANMVRLAEDVDLLLHEAISFDWVEDTYGNPQSDTARASYDHHHKSHTSVIEAAEVAAEAGARALALHHLVPGNLDTADWRRAAARAAAISNTSMLVPDDLQRIAFARGATQLAG</sequence>
<dbReference type="EMBL" id="BAABAF010000009">
    <property type="protein sequence ID" value="GAA3772954.1"/>
    <property type="molecule type" value="Genomic_DNA"/>
</dbReference>
<proteinExistence type="predicted"/>
<dbReference type="SUPFAM" id="SSF56281">
    <property type="entry name" value="Metallo-hydrolase/oxidoreductase"/>
    <property type="match status" value="1"/>
</dbReference>
<feature type="domain" description="Metallo-beta-lactamase" evidence="3">
    <location>
        <begin position="29"/>
        <end position="295"/>
    </location>
</feature>
<keyword evidence="2" id="KW-0378">Hydrolase</keyword>
<gene>
    <name evidence="4" type="ORF">GCM10022240_26160</name>
</gene>
<organism evidence="4 5">
    <name type="scientific">Microbacterium kribbense</name>
    <dbReference type="NCBI Taxonomy" id="433645"/>
    <lineage>
        <taxon>Bacteria</taxon>
        <taxon>Bacillati</taxon>
        <taxon>Actinomycetota</taxon>
        <taxon>Actinomycetes</taxon>
        <taxon>Micrococcales</taxon>
        <taxon>Microbacteriaceae</taxon>
        <taxon>Microbacterium</taxon>
    </lineage>
</organism>
<dbReference type="Pfam" id="PF00753">
    <property type="entry name" value="Lactamase_B"/>
    <property type="match status" value="1"/>
</dbReference>
<name>A0ABP7GR00_9MICO</name>
<keyword evidence="1" id="KW-0255">Endonuclease</keyword>
<dbReference type="InterPro" id="IPR036866">
    <property type="entry name" value="RibonucZ/Hydroxyglut_hydro"/>
</dbReference>
<keyword evidence="5" id="KW-1185">Reference proteome</keyword>
<dbReference type="PANTHER" id="PTHR46018">
    <property type="entry name" value="ZINC PHOSPHODIESTERASE ELAC PROTEIN 1"/>
    <property type="match status" value="1"/>
</dbReference>
<dbReference type="Proteomes" id="UP001500540">
    <property type="component" value="Unassembled WGS sequence"/>
</dbReference>
<evidence type="ECO:0000313" key="4">
    <source>
        <dbReference type="EMBL" id="GAA3772954.1"/>
    </source>
</evidence>
<dbReference type="PANTHER" id="PTHR46018:SF2">
    <property type="entry name" value="ZINC PHOSPHODIESTERASE ELAC PROTEIN 1"/>
    <property type="match status" value="1"/>
</dbReference>
<evidence type="ECO:0000256" key="1">
    <source>
        <dbReference type="ARBA" id="ARBA00022759"/>
    </source>
</evidence>
<evidence type="ECO:0000259" key="3">
    <source>
        <dbReference type="Pfam" id="PF00753"/>
    </source>
</evidence>
<keyword evidence="1" id="KW-0540">Nuclease</keyword>
<evidence type="ECO:0000256" key="2">
    <source>
        <dbReference type="ARBA" id="ARBA00022801"/>
    </source>
</evidence>
<reference evidence="5" key="1">
    <citation type="journal article" date="2019" name="Int. J. Syst. Evol. Microbiol.">
        <title>The Global Catalogue of Microorganisms (GCM) 10K type strain sequencing project: providing services to taxonomists for standard genome sequencing and annotation.</title>
        <authorList>
            <consortium name="The Broad Institute Genomics Platform"/>
            <consortium name="The Broad Institute Genome Sequencing Center for Infectious Disease"/>
            <person name="Wu L."/>
            <person name="Ma J."/>
        </authorList>
    </citation>
    <scope>NUCLEOTIDE SEQUENCE [LARGE SCALE GENOMIC DNA]</scope>
    <source>
        <strain evidence="5">JCM 16950</strain>
    </source>
</reference>
<evidence type="ECO:0000313" key="5">
    <source>
        <dbReference type="Proteomes" id="UP001500540"/>
    </source>
</evidence>
<dbReference type="CDD" id="cd07719">
    <property type="entry name" value="arylsulfatase_AtsA-like_MBL-fold"/>
    <property type="match status" value="1"/>
</dbReference>
<dbReference type="RefSeq" id="WP_344784342.1">
    <property type="nucleotide sequence ID" value="NZ_BAABAF010000009.1"/>
</dbReference>
<dbReference type="InterPro" id="IPR044094">
    <property type="entry name" value="AtsA-like_MBL-fold"/>
</dbReference>
<accession>A0ABP7GR00</accession>
<dbReference type="InterPro" id="IPR001279">
    <property type="entry name" value="Metallo-B-lactamas"/>
</dbReference>
<dbReference type="Gene3D" id="3.60.15.10">
    <property type="entry name" value="Ribonuclease Z/Hydroxyacylglutathione hydrolase-like"/>
    <property type="match status" value="1"/>
</dbReference>
<comment type="caution">
    <text evidence="4">The sequence shown here is derived from an EMBL/GenBank/DDBJ whole genome shotgun (WGS) entry which is preliminary data.</text>
</comment>
<protein>
    <submittedName>
        <fullName evidence="4">MBL fold metallo-hydrolase</fullName>
    </submittedName>
</protein>